<reference evidence="1 2" key="1">
    <citation type="submission" date="2016-10" db="EMBL/GenBank/DDBJ databases">
        <title>Comparative genomics uncovers the prolific and rare metabolic potential of the cyanobacterial genus Moorea.</title>
        <authorList>
            <person name="Leao T."/>
            <person name="Castelao G."/>
            <person name="Korobeynikov A."/>
            <person name="Monroe E.A."/>
            <person name="Podell S."/>
            <person name="Glukhov E."/>
            <person name="Allen E."/>
            <person name="Gerwick W.H."/>
            <person name="Gerwick L."/>
        </authorList>
    </citation>
    <scope>NUCLEOTIDE SEQUENCE [LARGE SCALE GENOMIC DNA]</scope>
    <source>
        <strain evidence="1 2">PNG5-198</strain>
    </source>
</reference>
<dbReference type="Proteomes" id="UP000186657">
    <property type="component" value="Unassembled WGS sequence"/>
</dbReference>
<keyword evidence="2" id="KW-1185">Reference proteome</keyword>
<sequence>MVNPVEQASGVEQASCLFQFPGGLSQQGAKRRKMRALPWVVRYGAEYTNPGYKAKHQKLSAPNAPYATVIRSCLDHLVNCQKSILP</sequence>
<organism evidence="1 2">
    <name type="scientific">Moorena bouillonii PNG</name>
    <dbReference type="NCBI Taxonomy" id="568701"/>
    <lineage>
        <taxon>Bacteria</taxon>
        <taxon>Bacillati</taxon>
        <taxon>Cyanobacteriota</taxon>
        <taxon>Cyanophyceae</taxon>
        <taxon>Coleofasciculales</taxon>
        <taxon>Coleofasciculaceae</taxon>
        <taxon>Moorena</taxon>
    </lineage>
</organism>
<name>A0A1U7NAH8_9CYAN</name>
<comment type="caution">
    <text evidence="1">The sequence shown here is derived from an EMBL/GenBank/DDBJ whole genome shotgun (WGS) entry which is preliminary data.</text>
</comment>
<evidence type="ECO:0000313" key="2">
    <source>
        <dbReference type="Proteomes" id="UP000186657"/>
    </source>
</evidence>
<evidence type="ECO:0000313" key="1">
    <source>
        <dbReference type="EMBL" id="OLT62931.1"/>
    </source>
</evidence>
<dbReference type="EMBL" id="MKZS01000001">
    <property type="protein sequence ID" value="OLT62931.1"/>
    <property type="molecule type" value="Genomic_DNA"/>
</dbReference>
<accession>A0A1U7NAH8</accession>
<protein>
    <submittedName>
        <fullName evidence="1">Uncharacterized protein</fullName>
    </submittedName>
</protein>
<dbReference type="AlphaFoldDB" id="A0A1U7NAH8"/>
<gene>
    <name evidence="1" type="ORF">BJP37_31745</name>
</gene>
<proteinExistence type="predicted"/>